<dbReference type="PROSITE" id="PS01081">
    <property type="entry name" value="HTH_TETR_1"/>
    <property type="match status" value="1"/>
</dbReference>
<dbReference type="InterPro" id="IPR009057">
    <property type="entry name" value="Homeodomain-like_sf"/>
</dbReference>
<keyword evidence="7" id="KW-1185">Reference proteome</keyword>
<evidence type="ECO:0000256" key="4">
    <source>
        <dbReference type="PROSITE-ProRule" id="PRU00335"/>
    </source>
</evidence>
<dbReference type="PANTHER" id="PTHR30055">
    <property type="entry name" value="HTH-TYPE TRANSCRIPTIONAL REGULATOR RUTR"/>
    <property type="match status" value="1"/>
</dbReference>
<reference evidence="7" key="1">
    <citation type="journal article" date="2019" name="Int. J. Syst. Evol. Microbiol.">
        <title>The Global Catalogue of Microorganisms (GCM) 10K type strain sequencing project: providing services to taxonomists for standard genome sequencing and annotation.</title>
        <authorList>
            <consortium name="The Broad Institute Genomics Platform"/>
            <consortium name="The Broad Institute Genome Sequencing Center for Infectious Disease"/>
            <person name="Wu L."/>
            <person name="Ma J."/>
        </authorList>
    </citation>
    <scope>NUCLEOTIDE SEQUENCE [LARGE SCALE GENOMIC DNA]</scope>
    <source>
        <strain evidence="7">CGMCC 4.7382</strain>
    </source>
</reference>
<evidence type="ECO:0000256" key="1">
    <source>
        <dbReference type="ARBA" id="ARBA00023015"/>
    </source>
</evidence>
<dbReference type="InterPro" id="IPR050109">
    <property type="entry name" value="HTH-type_TetR-like_transc_reg"/>
</dbReference>
<gene>
    <name evidence="6" type="ORF">ACFQRF_23550</name>
</gene>
<dbReference type="SUPFAM" id="SSF46689">
    <property type="entry name" value="Homeodomain-like"/>
    <property type="match status" value="1"/>
</dbReference>
<organism evidence="6 7">
    <name type="scientific">Marinactinospora rubrisoli</name>
    <dbReference type="NCBI Taxonomy" id="2715399"/>
    <lineage>
        <taxon>Bacteria</taxon>
        <taxon>Bacillati</taxon>
        <taxon>Actinomycetota</taxon>
        <taxon>Actinomycetes</taxon>
        <taxon>Streptosporangiales</taxon>
        <taxon>Nocardiopsidaceae</taxon>
        <taxon>Marinactinospora</taxon>
    </lineage>
</organism>
<evidence type="ECO:0000256" key="3">
    <source>
        <dbReference type="ARBA" id="ARBA00023163"/>
    </source>
</evidence>
<sequence>MHTEVGDSRDVGLRASKKALTWRTIRATALALFEERGFDAVTIDEIAAAANVARGTFFNYFESKEAVVVTYDAHEAEVQRRLLEQRPADEPLWDSLVAVILGYLAEFEAQIIVHLRLKADSPTLSRSARPMTQRLVADLRTWALERHPHVPEPEIMLMINVAVTALGTGVHYWRTDQPAADRIAAVRAMLDRVGAGLAAPGG</sequence>
<dbReference type="PRINTS" id="PR00455">
    <property type="entry name" value="HTHTETR"/>
</dbReference>
<dbReference type="InterPro" id="IPR001647">
    <property type="entry name" value="HTH_TetR"/>
</dbReference>
<dbReference type="Pfam" id="PF00440">
    <property type="entry name" value="TetR_N"/>
    <property type="match status" value="1"/>
</dbReference>
<feature type="domain" description="HTH tetR-type" evidence="5">
    <location>
        <begin position="19"/>
        <end position="79"/>
    </location>
</feature>
<dbReference type="InterPro" id="IPR023772">
    <property type="entry name" value="DNA-bd_HTH_TetR-type_CS"/>
</dbReference>
<dbReference type="Proteomes" id="UP001596540">
    <property type="component" value="Unassembled WGS sequence"/>
</dbReference>
<dbReference type="PANTHER" id="PTHR30055:SF234">
    <property type="entry name" value="HTH-TYPE TRANSCRIPTIONAL REGULATOR BETI"/>
    <property type="match status" value="1"/>
</dbReference>
<evidence type="ECO:0000313" key="7">
    <source>
        <dbReference type="Proteomes" id="UP001596540"/>
    </source>
</evidence>
<accession>A0ABW2KN63</accession>
<feature type="DNA-binding region" description="H-T-H motif" evidence="4">
    <location>
        <begin position="42"/>
        <end position="61"/>
    </location>
</feature>
<keyword evidence="1" id="KW-0805">Transcription regulation</keyword>
<protein>
    <submittedName>
        <fullName evidence="6">TetR family transcriptional regulator</fullName>
    </submittedName>
</protein>
<dbReference type="PROSITE" id="PS50977">
    <property type="entry name" value="HTH_TETR_2"/>
    <property type="match status" value="1"/>
</dbReference>
<keyword evidence="3" id="KW-0804">Transcription</keyword>
<dbReference type="RefSeq" id="WP_379873356.1">
    <property type="nucleotide sequence ID" value="NZ_JBHTBH010000013.1"/>
</dbReference>
<keyword evidence="2 4" id="KW-0238">DNA-binding</keyword>
<proteinExistence type="predicted"/>
<dbReference type="Gene3D" id="1.10.357.10">
    <property type="entry name" value="Tetracycline Repressor, domain 2"/>
    <property type="match status" value="1"/>
</dbReference>
<dbReference type="EMBL" id="JBHTBH010000013">
    <property type="protein sequence ID" value="MFC7330711.1"/>
    <property type="molecule type" value="Genomic_DNA"/>
</dbReference>
<name>A0ABW2KN63_9ACTN</name>
<evidence type="ECO:0000259" key="5">
    <source>
        <dbReference type="PROSITE" id="PS50977"/>
    </source>
</evidence>
<evidence type="ECO:0000256" key="2">
    <source>
        <dbReference type="ARBA" id="ARBA00023125"/>
    </source>
</evidence>
<comment type="caution">
    <text evidence="6">The sequence shown here is derived from an EMBL/GenBank/DDBJ whole genome shotgun (WGS) entry which is preliminary data.</text>
</comment>
<evidence type="ECO:0000313" key="6">
    <source>
        <dbReference type="EMBL" id="MFC7330711.1"/>
    </source>
</evidence>